<comment type="caution">
    <text evidence="1">The sequence shown here is derived from an EMBL/GenBank/DDBJ whole genome shotgun (WGS) entry which is preliminary data.</text>
</comment>
<evidence type="ECO:0008006" key="3">
    <source>
        <dbReference type="Google" id="ProtNLM"/>
    </source>
</evidence>
<gene>
    <name evidence="1" type="ORF">B7P43_G17508</name>
</gene>
<dbReference type="InterPro" id="IPR052709">
    <property type="entry name" value="Transposase-MT_Hybrid"/>
</dbReference>
<dbReference type="AlphaFoldDB" id="A0A2J7Q185"/>
<organism evidence="1 2">
    <name type="scientific">Cryptotermes secundus</name>
    <dbReference type="NCBI Taxonomy" id="105785"/>
    <lineage>
        <taxon>Eukaryota</taxon>
        <taxon>Metazoa</taxon>
        <taxon>Ecdysozoa</taxon>
        <taxon>Arthropoda</taxon>
        <taxon>Hexapoda</taxon>
        <taxon>Insecta</taxon>
        <taxon>Pterygota</taxon>
        <taxon>Neoptera</taxon>
        <taxon>Polyneoptera</taxon>
        <taxon>Dictyoptera</taxon>
        <taxon>Blattodea</taxon>
        <taxon>Blattoidea</taxon>
        <taxon>Termitoidae</taxon>
        <taxon>Kalotermitidae</taxon>
        <taxon>Cryptotermitinae</taxon>
        <taxon>Cryptotermes</taxon>
    </lineage>
</organism>
<dbReference type="PANTHER" id="PTHR46060">
    <property type="entry name" value="MARINER MOS1 TRANSPOSASE-LIKE PROTEIN"/>
    <property type="match status" value="1"/>
</dbReference>
<dbReference type="EMBL" id="NEVH01019431">
    <property type="protein sequence ID" value="PNF22352.1"/>
    <property type="molecule type" value="Genomic_DNA"/>
</dbReference>
<sequence>MKKVCAQWVPILSPLRRSRTWQTIATLGAPRYTVLPHPPYSPDLAPSDYVLFDAMKNVMRGKTFSNNELQAVVQHWHQDTRKNGLLFKYRTCRNEGRGAWILAGNTSNIICIYFVPIDGYCEEKTFSVNHF</sequence>
<name>A0A2J7Q185_9NEOP</name>
<evidence type="ECO:0000313" key="1">
    <source>
        <dbReference type="EMBL" id="PNF22352.1"/>
    </source>
</evidence>
<keyword evidence="2" id="KW-1185">Reference proteome</keyword>
<reference evidence="1 2" key="1">
    <citation type="submission" date="2017-12" db="EMBL/GenBank/DDBJ databases">
        <title>Hemimetabolous genomes reveal molecular basis of termite eusociality.</title>
        <authorList>
            <person name="Harrison M.C."/>
            <person name="Jongepier E."/>
            <person name="Robertson H.M."/>
            <person name="Arning N."/>
            <person name="Bitard-Feildel T."/>
            <person name="Chao H."/>
            <person name="Childers C.P."/>
            <person name="Dinh H."/>
            <person name="Doddapaneni H."/>
            <person name="Dugan S."/>
            <person name="Gowin J."/>
            <person name="Greiner C."/>
            <person name="Han Y."/>
            <person name="Hu H."/>
            <person name="Hughes D.S.T."/>
            <person name="Huylmans A.-K."/>
            <person name="Kemena C."/>
            <person name="Kremer L.P.M."/>
            <person name="Lee S.L."/>
            <person name="Lopez-Ezquerra A."/>
            <person name="Mallet L."/>
            <person name="Monroy-Kuhn J.M."/>
            <person name="Moser A."/>
            <person name="Murali S.C."/>
            <person name="Muzny D.M."/>
            <person name="Otani S."/>
            <person name="Piulachs M.-D."/>
            <person name="Poelchau M."/>
            <person name="Qu J."/>
            <person name="Schaub F."/>
            <person name="Wada-Katsumata A."/>
            <person name="Worley K.C."/>
            <person name="Xie Q."/>
            <person name="Ylla G."/>
            <person name="Poulsen M."/>
            <person name="Gibbs R.A."/>
            <person name="Schal C."/>
            <person name="Richards S."/>
            <person name="Belles X."/>
            <person name="Korb J."/>
            <person name="Bornberg-Bauer E."/>
        </authorList>
    </citation>
    <scope>NUCLEOTIDE SEQUENCE [LARGE SCALE GENOMIC DNA]</scope>
    <source>
        <tissue evidence="1">Whole body</tissue>
    </source>
</reference>
<dbReference type="STRING" id="105785.A0A2J7Q185"/>
<dbReference type="InterPro" id="IPR036397">
    <property type="entry name" value="RNaseH_sf"/>
</dbReference>
<dbReference type="Proteomes" id="UP000235965">
    <property type="component" value="Unassembled WGS sequence"/>
</dbReference>
<dbReference type="OrthoDB" id="616263at2759"/>
<dbReference type="PANTHER" id="PTHR46060:SF1">
    <property type="entry name" value="MARINER MOS1 TRANSPOSASE-LIKE PROTEIN"/>
    <property type="match status" value="1"/>
</dbReference>
<dbReference type="InParanoid" id="A0A2J7Q185"/>
<dbReference type="GO" id="GO:0003676">
    <property type="term" value="F:nucleic acid binding"/>
    <property type="evidence" value="ECO:0007669"/>
    <property type="project" value="InterPro"/>
</dbReference>
<evidence type="ECO:0000313" key="2">
    <source>
        <dbReference type="Proteomes" id="UP000235965"/>
    </source>
</evidence>
<proteinExistence type="predicted"/>
<protein>
    <recommendedName>
        <fullName evidence="3">Histone-lysine N-methyltransferase SETMAR</fullName>
    </recommendedName>
</protein>
<accession>A0A2J7Q185</accession>
<dbReference type="Gene3D" id="3.30.420.10">
    <property type="entry name" value="Ribonuclease H-like superfamily/Ribonuclease H"/>
    <property type="match status" value="1"/>
</dbReference>